<dbReference type="RefSeq" id="WP_066620725.1">
    <property type="nucleotide sequence ID" value="NZ_FQXL01000022.1"/>
</dbReference>
<dbReference type="OrthoDB" id="3199595at2"/>
<proteinExistence type="inferred from homology"/>
<organism evidence="3 4">
    <name type="scientific">Clostridium magnum DSM 2767</name>
    <dbReference type="NCBI Taxonomy" id="1121326"/>
    <lineage>
        <taxon>Bacteria</taxon>
        <taxon>Bacillati</taxon>
        <taxon>Bacillota</taxon>
        <taxon>Clostridia</taxon>
        <taxon>Eubacteriales</taxon>
        <taxon>Clostridiaceae</taxon>
        <taxon>Clostridium</taxon>
    </lineage>
</organism>
<dbReference type="EMBL" id="LWAE01000002">
    <property type="protein sequence ID" value="KZL91859.1"/>
    <property type="molecule type" value="Genomic_DNA"/>
</dbReference>
<dbReference type="PANTHER" id="PTHR37293">
    <property type="entry name" value="PHAGE REPLICATION PROTEIN-RELATED"/>
    <property type="match status" value="1"/>
</dbReference>
<sequence>MALYRQIQTLFWQDGFIAELTPEERYFYFYLLTNPRSTQCGIFEVNMRIMEAETGYNRETLEKLIKRFEEYGKIIYSKETKEIIILNWLKYNFINSKNTMCCINKELKSVKNEGFLKLLYKNCLIKGYDVEAIFKDITLAVAEDKSEVIPEELKEEVDENKVEGSNIDGQTIAEDSTNEEVGRDSIDDDIKKQSLARGFEGAYKDLGEKEEEKEIQKEASNKEKVINKTEGGDAFYGHEENFSCRVLMEFNKNIRQATIRDLEKLGQWKSYFSDEVIIQAIFEAVKYKARHTGYIDSVLKSWRSVGITKLEELVEYRDGSSQKDEKCNADAYRYLD</sequence>
<name>A0A162STT4_9CLOT</name>
<comment type="caution">
    <text evidence="3">The sequence shown here is derived from an EMBL/GenBank/DDBJ whole genome shotgun (WGS) entry which is preliminary data.</text>
</comment>
<keyword evidence="4" id="KW-1185">Reference proteome</keyword>
<dbReference type="Proteomes" id="UP000076603">
    <property type="component" value="Unassembled WGS sequence"/>
</dbReference>
<dbReference type="STRING" id="1121326.CLMAG_16650"/>
<dbReference type="SUPFAM" id="SSF158499">
    <property type="entry name" value="DnaD domain-like"/>
    <property type="match status" value="1"/>
</dbReference>
<comment type="similarity">
    <text evidence="1">Belongs to the DnaB/DnaD family.</text>
</comment>
<reference evidence="3 4" key="1">
    <citation type="submission" date="2016-04" db="EMBL/GenBank/DDBJ databases">
        <title>Genome sequence of Clostridium magnum DSM 2767.</title>
        <authorList>
            <person name="Poehlein A."/>
            <person name="Uhlig R."/>
            <person name="Fischer R."/>
            <person name="Bahl H."/>
            <person name="Daniel R."/>
        </authorList>
    </citation>
    <scope>NUCLEOTIDE SEQUENCE [LARGE SCALE GENOMIC DNA]</scope>
    <source>
        <strain evidence="3 4">DSM 2767</strain>
    </source>
</reference>
<gene>
    <name evidence="3" type="ORF">CLMAG_16650</name>
</gene>
<dbReference type="NCBIfam" id="TIGR01446">
    <property type="entry name" value="DnaD_dom"/>
    <property type="match status" value="1"/>
</dbReference>
<feature type="domain" description="DnaB/C C-terminal" evidence="2">
    <location>
        <begin position="250"/>
        <end position="316"/>
    </location>
</feature>
<dbReference type="Pfam" id="PF07261">
    <property type="entry name" value="DnaB_2"/>
    <property type="match status" value="1"/>
</dbReference>
<evidence type="ECO:0000313" key="3">
    <source>
        <dbReference type="EMBL" id="KZL91859.1"/>
    </source>
</evidence>
<evidence type="ECO:0000313" key="4">
    <source>
        <dbReference type="Proteomes" id="UP000076603"/>
    </source>
</evidence>
<dbReference type="PANTHER" id="PTHR37293:SF5">
    <property type="entry name" value="DNA REPLICATION PROTEIN"/>
    <property type="match status" value="1"/>
</dbReference>
<evidence type="ECO:0000256" key="1">
    <source>
        <dbReference type="ARBA" id="ARBA00093462"/>
    </source>
</evidence>
<dbReference type="InterPro" id="IPR034829">
    <property type="entry name" value="DnaD-like_sf"/>
</dbReference>
<evidence type="ECO:0000259" key="2">
    <source>
        <dbReference type="Pfam" id="PF07261"/>
    </source>
</evidence>
<dbReference type="InterPro" id="IPR006343">
    <property type="entry name" value="DnaB/C_C"/>
</dbReference>
<dbReference type="InterPro" id="IPR053162">
    <property type="entry name" value="DnaD"/>
</dbReference>
<accession>A0A162STT4</accession>
<dbReference type="PATRIC" id="fig|1121326.3.peg.1641"/>
<protein>
    <submittedName>
        <fullName evidence="3">Replication initiation and membrane attachment</fullName>
    </submittedName>
</protein>
<dbReference type="AlphaFoldDB" id="A0A162STT4"/>
<dbReference type="Gene3D" id="1.10.10.630">
    <property type="entry name" value="DnaD domain-like"/>
    <property type="match status" value="1"/>
</dbReference>